<protein>
    <submittedName>
        <fullName evidence="2">Transcriptional regulator</fullName>
    </submittedName>
</protein>
<evidence type="ECO:0000313" key="2">
    <source>
        <dbReference type="EMBL" id="TDD52575.1"/>
    </source>
</evidence>
<accession>A0A4R4Z3J1</accession>
<name>A0A4R4Z3J1_9ACTN</name>
<dbReference type="OrthoDB" id="3526857at2"/>
<evidence type="ECO:0000256" key="1">
    <source>
        <dbReference type="SAM" id="MobiDB-lite"/>
    </source>
</evidence>
<organism evidence="2 3">
    <name type="scientific">Nonomuraea terrae</name>
    <dbReference type="NCBI Taxonomy" id="2530383"/>
    <lineage>
        <taxon>Bacteria</taxon>
        <taxon>Bacillati</taxon>
        <taxon>Actinomycetota</taxon>
        <taxon>Actinomycetes</taxon>
        <taxon>Streptosporangiales</taxon>
        <taxon>Streptosporangiaceae</taxon>
        <taxon>Nonomuraea</taxon>
    </lineage>
</organism>
<comment type="caution">
    <text evidence="2">The sequence shown here is derived from an EMBL/GenBank/DDBJ whole genome shotgun (WGS) entry which is preliminary data.</text>
</comment>
<sequence length="437" mass="45608">MERLRSRIAIGVVGPHDLVERIVHVGAGLPTAATFRLVSASQDEKLSKITGSVDAVLFTGPLQYDLATQAGELDVPATYVPVSGAGLYAALLRGALGQGVDPARVSIDSIAPAEVAEAYDEIGLPTAGVHVREYLGPDSVRGFAGFHERLHREGATTAALTTVRTVATRLTADGVPVLRMTPAASTVRRAIDTAALLGAGNRAQESQIAIALVSPVARPGTADPGDYRQQELRLLLHRSLLADARLMGATVVPREEHAYALITTAGALSRVTDGFRTAPFVDRVRADVGLDVVCGLGLGGTARDADAHAATALDRARAVGAAAFLVDGDGVALPLPAHGRAGTRTGGSPGTVTEPGSRAVTEPGSRAVRIRDRLVERLGPGCVVVDAETVAEILGLAPRSARRVLQHLVEEGLAWALPPVRPTQAGRPRQPYRLITR</sequence>
<reference evidence="2 3" key="1">
    <citation type="submission" date="2019-03" db="EMBL/GenBank/DDBJ databases">
        <title>Draft genome sequences of novel Actinobacteria.</title>
        <authorList>
            <person name="Sahin N."/>
            <person name="Ay H."/>
            <person name="Saygin H."/>
        </authorList>
    </citation>
    <scope>NUCLEOTIDE SEQUENCE [LARGE SCALE GENOMIC DNA]</scope>
    <source>
        <strain evidence="2 3">CH32</strain>
    </source>
</reference>
<feature type="region of interest" description="Disordered" evidence="1">
    <location>
        <begin position="339"/>
        <end position="360"/>
    </location>
</feature>
<dbReference type="EMBL" id="SMKQ01000016">
    <property type="protein sequence ID" value="TDD52575.1"/>
    <property type="molecule type" value="Genomic_DNA"/>
</dbReference>
<dbReference type="AlphaFoldDB" id="A0A4R4Z3J1"/>
<proteinExistence type="predicted"/>
<keyword evidence="3" id="KW-1185">Reference proteome</keyword>
<evidence type="ECO:0000313" key="3">
    <source>
        <dbReference type="Proteomes" id="UP000295302"/>
    </source>
</evidence>
<dbReference type="RefSeq" id="WP_132610482.1">
    <property type="nucleotide sequence ID" value="NZ_SMKQ01000016.1"/>
</dbReference>
<gene>
    <name evidence="2" type="ORF">E1286_08615</name>
</gene>
<dbReference type="Proteomes" id="UP000295302">
    <property type="component" value="Unassembled WGS sequence"/>
</dbReference>